<evidence type="ECO:0000313" key="7">
    <source>
        <dbReference type="EMBL" id="MRZ56808.1"/>
    </source>
</evidence>
<name>A0A174LDE8_PARDI</name>
<reference evidence="12 13" key="3">
    <citation type="journal article" date="2019" name="Nat. Med.">
        <title>A library of human gut bacterial isolates paired with longitudinal multiomics data enables mechanistic microbiome research.</title>
        <authorList>
            <person name="Poyet M."/>
            <person name="Groussin M."/>
            <person name="Gibbons S.M."/>
            <person name="Avila-Pacheco J."/>
            <person name="Jiang X."/>
            <person name="Kearney S.M."/>
            <person name="Perrotta A.R."/>
            <person name="Berdy B."/>
            <person name="Zhao S."/>
            <person name="Lieberman T.D."/>
            <person name="Swanson P.K."/>
            <person name="Smith M."/>
            <person name="Roesemann S."/>
            <person name="Alexander J.E."/>
            <person name="Rich S.A."/>
            <person name="Livny J."/>
            <person name="Vlamakis H."/>
            <person name="Clish C."/>
            <person name="Bullock K."/>
            <person name="Deik A."/>
            <person name="Scott J."/>
            <person name="Pierce K.A."/>
            <person name="Xavier R.J."/>
            <person name="Alm E.J."/>
        </authorList>
    </citation>
    <scope>NUCLEOTIDE SEQUENCE [LARGE SCALE GENOMIC DNA]</scope>
    <source>
        <strain evidence="7 12">BIOML-A2</strain>
        <strain evidence="8 14">BIOML-A20</strain>
        <strain evidence="6 13">BIOML-A32</strain>
        <strain evidence="5 15">BIOML-A9</strain>
    </source>
</reference>
<dbReference type="InterPro" id="IPR053994">
    <property type="entry name" value="NigD-like_OB"/>
</dbReference>
<feature type="chain" id="PRO_5043136608" description="NigD-like OB domain-containing protein" evidence="1">
    <location>
        <begin position="24"/>
        <end position="257"/>
    </location>
</feature>
<dbReference type="Proteomes" id="UP000441609">
    <property type="component" value="Unassembled WGS sequence"/>
</dbReference>
<evidence type="ECO:0000313" key="13">
    <source>
        <dbReference type="Proteomes" id="UP000441358"/>
    </source>
</evidence>
<evidence type="ECO:0000256" key="1">
    <source>
        <dbReference type="SAM" id="SignalP"/>
    </source>
</evidence>
<feature type="domain" description="NigD-like OB" evidence="2">
    <location>
        <begin position="25"/>
        <end position="98"/>
    </location>
</feature>
<protein>
    <recommendedName>
        <fullName evidence="2">NigD-like OB domain-containing protein</fullName>
    </recommendedName>
</protein>
<dbReference type="EMBL" id="WKNE01000022">
    <property type="protein sequence ID" value="MRZ56808.1"/>
    <property type="molecule type" value="Genomic_DNA"/>
</dbReference>
<dbReference type="Proteomes" id="UP000095455">
    <property type="component" value="Unassembled WGS sequence"/>
</dbReference>
<evidence type="ECO:0000313" key="8">
    <source>
        <dbReference type="EMBL" id="MSB74514.1"/>
    </source>
</evidence>
<reference evidence="3 10" key="1">
    <citation type="submission" date="2015-09" db="EMBL/GenBank/DDBJ databases">
        <authorList>
            <consortium name="Pathogen Informatics"/>
        </authorList>
    </citation>
    <scope>NUCLEOTIDE SEQUENCE [LARGE SCALE GENOMIC DNA]</scope>
    <source>
        <strain evidence="3 10">2789STDY5608822</strain>
    </source>
</reference>
<dbReference type="RefSeq" id="WP_005855452.1">
    <property type="nucleotide sequence ID" value="NZ_BQOC01000001.1"/>
</dbReference>
<reference evidence="9 11" key="2">
    <citation type="submission" date="2018-08" db="EMBL/GenBank/DDBJ databases">
        <title>A genome reference for cultivated species of the human gut microbiota.</title>
        <authorList>
            <person name="Zou Y."/>
            <person name="Xue W."/>
            <person name="Luo G."/>
        </authorList>
    </citation>
    <scope>NUCLEOTIDE SEQUENCE [LARGE SCALE GENOMIC DNA]</scope>
    <source>
        <strain evidence="9 11">AM30-4</strain>
    </source>
</reference>
<dbReference type="Proteomes" id="UP000461276">
    <property type="component" value="Unassembled WGS sequence"/>
</dbReference>
<evidence type="ECO:0000259" key="2">
    <source>
        <dbReference type="Pfam" id="PF22221"/>
    </source>
</evidence>
<dbReference type="Proteomes" id="UP001210126">
    <property type="component" value="Unassembled WGS sequence"/>
</dbReference>
<evidence type="ECO:0000313" key="3">
    <source>
        <dbReference type="EMBL" id="CUP20158.1"/>
    </source>
</evidence>
<evidence type="ECO:0000313" key="11">
    <source>
        <dbReference type="Proteomes" id="UP000284660"/>
    </source>
</evidence>
<reference evidence="4" key="4">
    <citation type="submission" date="2023-01" db="EMBL/GenBank/DDBJ databases">
        <title>Human gut microbiome strain richness.</title>
        <authorList>
            <person name="Chen-Liaw A."/>
        </authorList>
    </citation>
    <scope>NUCLEOTIDE SEQUENCE</scope>
    <source>
        <strain evidence="4">RTP21484st1_E5_RTP21484_190118</strain>
    </source>
</reference>
<dbReference type="Proteomes" id="UP000441358">
    <property type="component" value="Unassembled WGS sequence"/>
</dbReference>
<dbReference type="AlphaFoldDB" id="A0A174LDE8"/>
<sequence length="257" mass="27984">MKAFKLIGAAVAASLLLLTSCLGESNNTVTRAGFGVAGLSEKTYKTVLNTNMGALYSPSLSAQVVDGACYLINYELDLNSPENANAATNGYLTATISVADEITKGQPVFYNVPDSASLLQNEIPVKNLFSNGDYGVYVDGYLFFFITMDMFKDQKNSYTLYWDRSKEPTMVDNVPTYDLFLRVAKVADGTGSAASSIGEVRAFNVKSVLESVNSAEANKDSKSFNLKVNYLNTINEKDSTDLKWASYTVLFQVVKNS</sequence>
<proteinExistence type="predicted"/>
<dbReference type="EMBL" id="CYYK01000020">
    <property type="protein sequence ID" value="CUP20158.1"/>
    <property type="molecule type" value="Genomic_DNA"/>
</dbReference>
<accession>A0A174LDE8</accession>
<evidence type="ECO:0000313" key="9">
    <source>
        <dbReference type="EMBL" id="RHD73171.1"/>
    </source>
</evidence>
<comment type="caution">
    <text evidence="9">The sequence shown here is derived from an EMBL/GenBank/DDBJ whole genome shotgun (WGS) entry which is preliminary data.</text>
</comment>
<dbReference type="EMBL" id="WKMC01000007">
    <property type="protein sequence ID" value="MRZ50742.1"/>
    <property type="molecule type" value="Genomic_DNA"/>
</dbReference>
<evidence type="ECO:0000313" key="14">
    <source>
        <dbReference type="Proteomes" id="UP000441609"/>
    </source>
</evidence>
<dbReference type="Pfam" id="PF22221">
    <property type="entry name" value="NigD_N-like"/>
    <property type="match status" value="1"/>
</dbReference>
<evidence type="ECO:0000313" key="15">
    <source>
        <dbReference type="Proteomes" id="UP000461276"/>
    </source>
</evidence>
<evidence type="ECO:0000313" key="4">
    <source>
        <dbReference type="EMBL" id="MDB9005244.1"/>
    </source>
</evidence>
<keyword evidence="1" id="KW-0732">Signal</keyword>
<dbReference type="Proteomes" id="UP000432516">
    <property type="component" value="Unassembled WGS sequence"/>
</dbReference>
<dbReference type="OrthoDB" id="1098420at2"/>
<feature type="signal peptide" evidence="1">
    <location>
        <begin position="1"/>
        <end position="23"/>
    </location>
</feature>
<dbReference type="OMA" id="MMVANAY"/>
<dbReference type="EMBL" id="WKMY01000007">
    <property type="protein sequence ID" value="MRY93983.1"/>
    <property type="molecule type" value="Genomic_DNA"/>
</dbReference>
<evidence type="ECO:0000313" key="12">
    <source>
        <dbReference type="Proteomes" id="UP000432516"/>
    </source>
</evidence>
<evidence type="ECO:0000313" key="6">
    <source>
        <dbReference type="EMBL" id="MRZ50742.1"/>
    </source>
</evidence>
<dbReference type="EMBL" id="QSJN01000009">
    <property type="protein sequence ID" value="RHD73171.1"/>
    <property type="molecule type" value="Genomic_DNA"/>
</dbReference>
<gene>
    <name evidence="9" type="ORF">DW782_15110</name>
    <name evidence="3" type="ORF">ERS852380_04137</name>
    <name evidence="6" type="ORF">GKD66_11040</name>
    <name evidence="5" type="ORF">GKD67_12250</name>
    <name evidence="7" type="ORF">GKD68_19095</name>
    <name evidence="8" type="ORF">GKD70_14695</name>
    <name evidence="4" type="ORF">PN599_09540</name>
</gene>
<dbReference type="DNASU" id="5305564"/>
<evidence type="ECO:0000313" key="10">
    <source>
        <dbReference type="Proteomes" id="UP000095455"/>
    </source>
</evidence>
<dbReference type="EMBL" id="JAQMPJ010000006">
    <property type="protein sequence ID" value="MDB9005244.1"/>
    <property type="molecule type" value="Genomic_DNA"/>
</dbReference>
<dbReference type="PROSITE" id="PS51257">
    <property type="entry name" value="PROKAR_LIPOPROTEIN"/>
    <property type="match status" value="1"/>
</dbReference>
<evidence type="ECO:0000313" key="5">
    <source>
        <dbReference type="EMBL" id="MRY93983.1"/>
    </source>
</evidence>
<organism evidence="9 11">
    <name type="scientific">Parabacteroides distasonis</name>
    <dbReference type="NCBI Taxonomy" id="823"/>
    <lineage>
        <taxon>Bacteria</taxon>
        <taxon>Pseudomonadati</taxon>
        <taxon>Bacteroidota</taxon>
        <taxon>Bacteroidia</taxon>
        <taxon>Bacteroidales</taxon>
        <taxon>Tannerellaceae</taxon>
        <taxon>Parabacteroides</taxon>
    </lineage>
</organism>
<dbReference type="EMBL" id="WKMO01000013">
    <property type="protein sequence ID" value="MSB74514.1"/>
    <property type="molecule type" value="Genomic_DNA"/>
</dbReference>
<dbReference type="Proteomes" id="UP000284660">
    <property type="component" value="Unassembled WGS sequence"/>
</dbReference>